<feature type="domain" description="RNase H type-1" evidence="1">
    <location>
        <begin position="69"/>
        <end position="189"/>
    </location>
</feature>
<dbReference type="InterPro" id="IPR044730">
    <property type="entry name" value="RNase_H-like_dom_plant"/>
</dbReference>
<dbReference type="Pfam" id="PF13456">
    <property type="entry name" value="RVT_3"/>
    <property type="match status" value="1"/>
</dbReference>
<name>A0ABR2FHB3_9ROSI</name>
<protein>
    <recommendedName>
        <fullName evidence="1">RNase H type-1 domain-containing protein</fullName>
    </recommendedName>
</protein>
<dbReference type="Proteomes" id="UP001472677">
    <property type="component" value="Unassembled WGS sequence"/>
</dbReference>
<dbReference type="PANTHER" id="PTHR47074">
    <property type="entry name" value="BNAC02G40300D PROTEIN"/>
    <property type="match status" value="1"/>
</dbReference>
<dbReference type="PANTHER" id="PTHR47074:SF61">
    <property type="entry name" value="RNASE H TYPE-1 DOMAIN-CONTAINING PROTEIN"/>
    <property type="match status" value="1"/>
</dbReference>
<sequence>MLIVIVYWGLWYARNELVHGGPTFSAIKVSSFILAFILEFESLVADPTPKSLIKDVKWFPLDDNIVKFNFDAYFNTDSKSSVSGIVARESHGLIMAACIYPHLGIADAFIAEAVACEKAVSFALELDFRWVQIEGDTLSVIKKLNSTLMDKSIISLILGDIRTLSASFEAITFLFVGRQGNEAAHELARVGLQYLELRYWIEEASATVERLAQRDRPL</sequence>
<organism evidence="2 3">
    <name type="scientific">Hibiscus sabdariffa</name>
    <name type="common">roselle</name>
    <dbReference type="NCBI Taxonomy" id="183260"/>
    <lineage>
        <taxon>Eukaryota</taxon>
        <taxon>Viridiplantae</taxon>
        <taxon>Streptophyta</taxon>
        <taxon>Embryophyta</taxon>
        <taxon>Tracheophyta</taxon>
        <taxon>Spermatophyta</taxon>
        <taxon>Magnoliopsida</taxon>
        <taxon>eudicotyledons</taxon>
        <taxon>Gunneridae</taxon>
        <taxon>Pentapetalae</taxon>
        <taxon>rosids</taxon>
        <taxon>malvids</taxon>
        <taxon>Malvales</taxon>
        <taxon>Malvaceae</taxon>
        <taxon>Malvoideae</taxon>
        <taxon>Hibiscus</taxon>
    </lineage>
</organism>
<evidence type="ECO:0000313" key="2">
    <source>
        <dbReference type="EMBL" id="KAK8580316.1"/>
    </source>
</evidence>
<evidence type="ECO:0000313" key="3">
    <source>
        <dbReference type="Proteomes" id="UP001472677"/>
    </source>
</evidence>
<keyword evidence="3" id="KW-1185">Reference proteome</keyword>
<dbReference type="CDD" id="cd06222">
    <property type="entry name" value="RNase_H_like"/>
    <property type="match status" value="1"/>
</dbReference>
<reference evidence="2 3" key="1">
    <citation type="journal article" date="2024" name="G3 (Bethesda)">
        <title>Genome assembly of Hibiscus sabdariffa L. provides insights into metabolisms of medicinal natural products.</title>
        <authorList>
            <person name="Kim T."/>
        </authorList>
    </citation>
    <scope>NUCLEOTIDE SEQUENCE [LARGE SCALE GENOMIC DNA]</scope>
    <source>
        <strain evidence="2">TK-2024</strain>
        <tissue evidence="2">Old leaves</tissue>
    </source>
</reference>
<dbReference type="EMBL" id="JBBPBM010000006">
    <property type="protein sequence ID" value="KAK8580316.1"/>
    <property type="molecule type" value="Genomic_DNA"/>
</dbReference>
<dbReference type="Gene3D" id="3.30.420.10">
    <property type="entry name" value="Ribonuclease H-like superfamily/Ribonuclease H"/>
    <property type="match status" value="1"/>
</dbReference>
<dbReference type="InterPro" id="IPR002156">
    <property type="entry name" value="RNaseH_domain"/>
</dbReference>
<dbReference type="InterPro" id="IPR036397">
    <property type="entry name" value="RNaseH_sf"/>
</dbReference>
<dbReference type="InterPro" id="IPR012337">
    <property type="entry name" value="RNaseH-like_sf"/>
</dbReference>
<dbReference type="InterPro" id="IPR052929">
    <property type="entry name" value="RNase_H-like_EbsB-rel"/>
</dbReference>
<dbReference type="SUPFAM" id="SSF53098">
    <property type="entry name" value="Ribonuclease H-like"/>
    <property type="match status" value="1"/>
</dbReference>
<evidence type="ECO:0000259" key="1">
    <source>
        <dbReference type="Pfam" id="PF13456"/>
    </source>
</evidence>
<accession>A0ABR2FHB3</accession>
<gene>
    <name evidence="2" type="ORF">V6N12_070594</name>
</gene>
<comment type="caution">
    <text evidence="2">The sequence shown here is derived from an EMBL/GenBank/DDBJ whole genome shotgun (WGS) entry which is preliminary data.</text>
</comment>
<proteinExistence type="predicted"/>